<evidence type="ECO:0000313" key="7">
    <source>
        <dbReference type="EMBL" id="MDO3380989.1"/>
    </source>
</evidence>
<accession>A0ABT8TA44</accession>
<dbReference type="InterPro" id="IPR049704">
    <property type="entry name" value="Aminotrans_3_PPA_site"/>
</dbReference>
<evidence type="ECO:0000256" key="4">
    <source>
        <dbReference type="ARBA" id="ARBA00022679"/>
    </source>
</evidence>
<comment type="caution">
    <text evidence="7">The sequence shown here is derived from an EMBL/GenBank/DDBJ whole genome shotgun (WGS) entry which is preliminary data.</text>
</comment>
<dbReference type="GO" id="GO:0008483">
    <property type="term" value="F:transaminase activity"/>
    <property type="evidence" value="ECO:0007669"/>
    <property type="project" value="UniProtKB-KW"/>
</dbReference>
<dbReference type="PANTHER" id="PTHR43552:SF2">
    <property type="entry name" value="DIAMINOBUTYRATE--2-OXOGLUTARATE TRANSAMINASE"/>
    <property type="match status" value="1"/>
</dbReference>
<dbReference type="InterPro" id="IPR004637">
    <property type="entry name" value="Dat"/>
</dbReference>
<comment type="similarity">
    <text evidence="2 6">Belongs to the class-III pyridoxal-phosphate-dependent aminotransferase family.</text>
</comment>
<evidence type="ECO:0000256" key="5">
    <source>
        <dbReference type="ARBA" id="ARBA00022898"/>
    </source>
</evidence>
<protein>
    <submittedName>
        <fullName evidence="7">Aspartate aminotransferase family protein</fullName>
    </submittedName>
</protein>
<keyword evidence="5 6" id="KW-0663">Pyridoxal phosphate</keyword>
<dbReference type="Pfam" id="PF00202">
    <property type="entry name" value="Aminotran_3"/>
    <property type="match status" value="1"/>
</dbReference>
<evidence type="ECO:0000256" key="1">
    <source>
        <dbReference type="ARBA" id="ARBA00001933"/>
    </source>
</evidence>
<dbReference type="Proteomes" id="UP001168380">
    <property type="component" value="Unassembled WGS sequence"/>
</dbReference>
<sequence>MSIFEQRESEIRGYCRVYPVVFDTASNARQVDDQGREYIDFFAGAGVLNFGHNNERMKRAVIDYIEADGVTHSLDMHSTAKRRFMEKFTKVILEPRGMPHKMQFMGPTGTNSVEAALKIARRATGRREIVAFTHGFHGMTLGALACTANQAFRGAAGVPLEHVSHYPFGCEKTCAGCELGCGQGTIEQMRALYSDSSSGILPPAAFLVETIQAEGGVNVASEAWLQSLAALAKDVGSLLIIDDIQVGCGRTGSYFSFDGMDLDPDIVCLAKGIGGWGTPMAMNLVKPDIDKHWNPGEHTGTFRGQGLSFVAGAEAIGYFEDDELMGEVKTKGKLMHDTIAHLEETYAGVQVRGRGMVYGIDVGDGARAKQIVSGCFNDGLLVSACGTGGKVVKLIPPLTIPDDDLKQGLDTLIAHVQNVMEAAA</sequence>
<name>A0ABT8TA44_9GAMM</name>
<proteinExistence type="inferred from homology"/>
<evidence type="ECO:0000256" key="3">
    <source>
        <dbReference type="ARBA" id="ARBA00022576"/>
    </source>
</evidence>
<dbReference type="InterPro" id="IPR015422">
    <property type="entry name" value="PyrdxlP-dep_Trfase_small"/>
</dbReference>
<dbReference type="SUPFAM" id="SSF53383">
    <property type="entry name" value="PLP-dependent transferases"/>
    <property type="match status" value="1"/>
</dbReference>
<comment type="cofactor">
    <cofactor evidence="1">
        <name>pyridoxal 5'-phosphate</name>
        <dbReference type="ChEBI" id="CHEBI:597326"/>
    </cofactor>
</comment>
<keyword evidence="4" id="KW-0808">Transferase</keyword>
<dbReference type="InterPro" id="IPR015421">
    <property type="entry name" value="PyrdxlP-dep_Trfase_major"/>
</dbReference>
<reference evidence="7" key="1">
    <citation type="submission" date="2023-07" db="EMBL/GenBank/DDBJ databases">
        <title>Gilvimarinus algae sp. nov., isolated from the surface of Kelp.</title>
        <authorList>
            <person name="Sun Y.Y."/>
            <person name="Gong Y."/>
            <person name="Du Z.J."/>
        </authorList>
    </citation>
    <scope>NUCLEOTIDE SEQUENCE</scope>
    <source>
        <strain evidence="7">SDUM040014</strain>
    </source>
</reference>
<dbReference type="RefSeq" id="WP_302711112.1">
    <property type="nucleotide sequence ID" value="NZ_JAULRT010000032.1"/>
</dbReference>
<dbReference type="InterPro" id="IPR015424">
    <property type="entry name" value="PyrdxlP-dep_Trfase"/>
</dbReference>
<dbReference type="InterPro" id="IPR005814">
    <property type="entry name" value="Aminotrans_3"/>
</dbReference>
<gene>
    <name evidence="7" type="ORF">QWI16_02315</name>
</gene>
<dbReference type="Gene3D" id="3.90.1150.10">
    <property type="entry name" value="Aspartate Aminotransferase, domain 1"/>
    <property type="match status" value="1"/>
</dbReference>
<dbReference type="EMBL" id="JAULRT010000032">
    <property type="protein sequence ID" value="MDO3380989.1"/>
    <property type="molecule type" value="Genomic_DNA"/>
</dbReference>
<dbReference type="PROSITE" id="PS00600">
    <property type="entry name" value="AA_TRANSFER_CLASS_3"/>
    <property type="match status" value="1"/>
</dbReference>
<evidence type="ECO:0000256" key="2">
    <source>
        <dbReference type="ARBA" id="ARBA00008954"/>
    </source>
</evidence>
<dbReference type="PIRSF" id="PIRSF000521">
    <property type="entry name" value="Transaminase_4ab_Lys_Orn"/>
    <property type="match status" value="1"/>
</dbReference>
<evidence type="ECO:0000256" key="6">
    <source>
        <dbReference type="RuleBase" id="RU003560"/>
    </source>
</evidence>
<dbReference type="Gene3D" id="3.40.640.10">
    <property type="entry name" value="Type I PLP-dependent aspartate aminotransferase-like (Major domain)"/>
    <property type="match status" value="1"/>
</dbReference>
<organism evidence="7 8">
    <name type="scientific">Gilvimarinus algae</name>
    <dbReference type="NCBI Taxonomy" id="3058037"/>
    <lineage>
        <taxon>Bacteria</taxon>
        <taxon>Pseudomonadati</taxon>
        <taxon>Pseudomonadota</taxon>
        <taxon>Gammaproteobacteria</taxon>
        <taxon>Cellvibrionales</taxon>
        <taxon>Cellvibrionaceae</taxon>
        <taxon>Gilvimarinus</taxon>
    </lineage>
</organism>
<dbReference type="PANTHER" id="PTHR43552">
    <property type="entry name" value="DIAMINOBUTYRATE--2-OXOGLUTARATE AMINOTRANSFERASE"/>
    <property type="match status" value="1"/>
</dbReference>
<keyword evidence="3 7" id="KW-0032">Aminotransferase</keyword>
<keyword evidence="8" id="KW-1185">Reference proteome</keyword>
<dbReference type="NCBIfam" id="NF006733">
    <property type="entry name" value="PRK09264.1"/>
    <property type="match status" value="1"/>
</dbReference>
<dbReference type="CDD" id="cd00610">
    <property type="entry name" value="OAT_like"/>
    <property type="match status" value="1"/>
</dbReference>
<evidence type="ECO:0000313" key="8">
    <source>
        <dbReference type="Proteomes" id="UP001168380"/>
    </source>
</evidence>